<dbReference type="Pfam" id="PF03573">
    <property type="entry name" value="OprD"/>
    <property type="match status" value="1"/>
</dbReference>
<dbReference type="EMBL" id="CP148074">
    <property type="protein sequence ID" value="WXL25457.1"/>
    <property type="molecule type" value="Genomic_DNA"/>
</dbReference>
<evidence type="ECO:0000313" key="5">
    <source>
        <dbReference type="EMBL" id="WXL25457.1"/>
    </source>
</evidence>
<reference evidence="5 6" key="1">
    <citation type="submission" date="2024-03" db="EMBL/GenBank/DDBJ databases">
        <title>Complete genome of BD2.</title>
        <authorList>
            <person name="Cao G."/>
        </authorList>
    </citation>
    <scope>NUCLEOTIDE SEQUENCE [LARGE SCALE GENOMIC DNA]</scope>
    <source>
        <strain evidence="5 6">BD2</strain>
    </source>
</reference>
<evidence type="ECO:0000313" key="6">
    <source>
        <dbReference type="Proteomes" id="UP001476583"/>
    </source>
</evidence>
<feature type="chain" id="PRO_5045073849" evidence="4">
    <location>
        <begin position="28"/>
        <end position="473"/>
    </location>
</feature>
<proteinExistence type="inferred from homology"/>
<keyword evidence="6" id="KW-1185">Reference proteome</keyword>
<protein>
    <submittedName>
        <fullName evidence="5">OprD family outer membrane porin</fullName>
    </submittedName>
</protein>
<evidence type="ECO:0000256" key="3">
    <source>
        <dbReference type="ARBA" id="ARBA00022729"/>
    </source>
</evidence>
<dbReference type="InterPro" id="IPR023614">
    <property type="entry name" value="Porin_dom_sf"/>
</dbReference>
<feature type="signal peptide" evidence="4">
    <location>
        <begin position="1"/>
        <end position="27"/>
    </location>
</feature>
<sequence>MSCTKKSLGNASLLSCAVTAIVCTSFAQPVLASGFLDDSQVSLRLRNLYYDNDFRSGHGSGGSRLTEWGQGFMLNARSGYTEGTVGFGADLTAFYGLKLDSGGKAGDPNSSRQPAILFPRETDNSSVDDFSWAYVNPKIRFSKTEIVYGAHQPRMPIVQASTGSIAPQLFEGTMITSREIDDLTIVAGMFEKSKGRASSDGISMSINAANTGRNGYRSPANVAKYGAQIPGTPQDSNKFWFFGSDYVVDPSLTLRYYYAQMDDFYSQHMIGALTSWKVGDGVLTGDFRHYDSSGHGKNRSFDGQMEGYLVSGFYANDVTLGEVDNQLTSALFSYKYGAHTFGAGYQHSEGDSDFVWPNQGDGSIAPITSDIQVNKFARAGERTWQVRYGYDFTALGVPGLNFNWIYLKGSNALSAAGPKKEQVQIVSMTYAVQESALKGLFFRLDRGALKTEFPGARDMTETRLTTEYVIPLK</sequence>
<keyword evidence="3 4" id="KW-0732">Signal</keyword>
<evidence type="ECO:0000256" key="2">
    <source>
        <dbReference type="ARBA" id="ARBA00022448"/>
    </source>
</evidence>
<dbReference type="Gene3D" id="2.40.160.10">
    <property type="entry name" value="Porin"/>
    <property type="match status" value="1"/>
</dbReference>
<organism evidence="5 6">
    <name type="scientific">Ectopseudomonas mendocina</name>
    <name type="common">Pseudomonas mendocina</name>
    <dbReference type="NCBI Taxonomy" id="300"/>
    <lineage>
        <taxon>Bacteria</taxon>
        <taxon>Pseudomonadati</taxon>
        <taxon>Pseudomonadota</taxon>
        <taxon>Gammaproteobacteria</taxon>
        <taxon>Pseudomonadales</taxon>
        <taxon>Pseudomonadaceae</taxon>
        <taxon>Ectopseudomonas</taxon>
    </lineage>
</organism>
<dbReference type="PANTHER" id="PTHR34596">
    <property type="entry name" value="CHITOPORIN"/>
    <property type="match status" value="1"/>
</dbReference>
<accession>A0ABZ2RER7</accession>
<dbReference type="Proteomes" id="UP001476583">
    <property type="component" value="Chromosome"/>
</dbReference>
<comment type="similarity">
    <text evidence="1">Belongs to the outer membrane porin (Opr) (TC 1.B.25) family.</text>
</comment>
<evidence type="ECO:0000256" key="4">
    <source>
        <dbReference type="SAM" id="SignalP"/>
    </source>
</evidence>
<name>A0ABZ2RER7_ECTME</name>
<dbReference type="InterPro" id="IPR005318">
    <property type="entry name" value="OM_porin_bac"/>
</dbReference>
<evidence type="ECO:0000256" key="1">
    <source>
        <dbReference type="ARBA" id="ARBA00009075"/>
    </source>
</evidence>
<keyword evidence="2" id="KW-0813">Transport</keyword>
<gene>
    <name evidence="5" type="ORF">WG219_19505</name>
</gene>
<dbReference type="PANTHER" id="PTHR34596:SF2">
    <property type="entry name" value="CHITOPORIN"/>
    <property type="match status" value="1"/>
</dbReference>